<dbReference type="Pfam" id="PF01483">
    <property type="entry name" value="P_proprotein"/>
    <property type="match status" value="1"/>
</dbReference>
<dbReference type="RefSeq" id="WP_052960797.1">
    <property type="nucleotide sequence ID" value="NZ_AUXW01000001.1"/>
</dbReference>
<dbReference type="InterPro" id="IPR000209">
    <property type="entry name" value="Peptidase_S8/S53_dom"/>
</dbReference>
<evidence type="ECO:0000256" key="6">
    <source>
        <dbReference type="ARBA" id="ARBA00022837"/>
    </source>
</evidence>
<evidence type="ECO:0000256" key="3">
    <source>
        <dbReference type="ARBA" id="ARBA00022729"/>
    </source>
</evidence>
<dbReference type="PANTHER" id="PTHR42884:SF14">
    <property type="entry name" value="NEUROENDOCRINE CONVERTASE 1"/>
    <property type="match status" value="1"/>
</dbReference>
<evidence type="ECO:0000313" key="11">
    <source>
        <dbReference type="EMBL" id="KKE85813.1"/>
    </source>
</evidence>
<dbReference type="InterPro" id="IPR036852">
    <property type="entry name" value="Peptidase_S8/S53_dom_sf"/>
</dbReference>
<feature type="active site" description="Charge relay system" evidence="7 8">
    <location>
        <position position="137"/>
    </location>
</feature>
<feature type="signal peptide" evidence="9">
    <location>
        <begin position="1"/>
        <end position="21"/>
    </location>
</feature>
<comment type="caution">
    <text evidence="11">The sequence shown here is derived from an EMBL/GenBank/DDBJ whole genome shotgun (WGS) entry which is preliminary data.</text>
</comment>
<feature type="domain" description="P/Homo B" evidence="10">
    <location>
        <begin position="449"/>
        <end position="613"/>
    </location>
</feature>
<dbReference type="InterPro" id="IPR022398">
    <property type="entry name" value="Peptidase_S8_His-AS"/>
</dbReference>
<keyword evidence="2 8" id="KW-0645">Protease</keyword>
<dbReference type="Gene3D" id="3.40.50.200">
    <property type="entry name" value="Peptidase S8/S53 domain"/>
    <property type="match status" value="1"/>
</dbReference>
<dbReference type="PROSITE" id="PS00137">
    <property type="entry name" value="SUBTILASE_HIS"/>
    <property type="match status" value="1"/>
</dbReference>
<dbReference type="InterPro" id="IPR008979">
    <property type="entry name" value="Galactose-bd-like_sf"/>
</dbReference>
<dbReference type="PROSITE" id="PS51892">
    <property type="entry name" value="SUBTILASE"/>
    <property type="match status" value="1"/>
</dbReference>
<evidence type="ECO:0000256" key="2">
    <source>
        <dbReference type="ARBA" id="ARBA00022670"/>
    </source>
</evidence>
<dbReference type="AlphaFoldDB" id="A0A0F6AI39"/>
<feature type="active site" description="Charge relay system" evidence="7 8">
    <location>
        <position position="365"/>
    </location>
</feature>
<evidence type="ECO:0000256" key="7">
    <source>
        <dbReference type="PIRSR" id="PIRSR615500-1"/>
    </source>
</evidence>
<dbReference type="GO" id="GO:0012505">
    <property type="term" value="C:endomembrane system"/>
    <property type="evidence" value="ECO:0007669"/>
    <property type="project" value="UniProtKB-ARBA"/>
</dbReference>
<dbReference type="InterPro" id="IPR002884">
    <property type="entry name" value="P_dom"/>
</dbReference>
<evidence type="ECO:0000313" key="12">
    <source>
        <dbReference type="Proteomes" id="UP000033434"/>
    </source>
</evidence>
<accession>A0A0F6AI39</accession>
<dbReference type="Pfam" id="PF00082">
    <property type="entry name" value="Peptidase_S8"/>
    <property type="match status" value="1"/>
</dbReference>
<keyword evidence="5 8" id="KW-0720">Serine protease</keyword>
<dbReference type="PANTHER" id="PTHR42884">
    <property type="entry name" value="PROPROTEIN CONVERTASE SUBTILISIN/KEXIN-RELATED"/>
    <property type="match status" value="1"/>
</dbReference>
<dbReference type="SUPFAM" id="SSF49785">
    <property type="entry name" value="Galactose-binding domain-like"/>
    <property type="match status" value="1"/>
</dbReference>
<sequence length="613" mass="66028">MNNRLNIVTAGLLLALGQANAQTFDNSAQEYDPSKHVWEYTYKLAGGDPLVVHQWHLQNNGQHAGAVTPGVAGIDLNLDFTHRRGILGQGINIAIIDDGLATYHPDLAPNVVQGSTLNPDPYIYQYYNRGRLTTDSHGTKVAGIAAAAAYNGQGGRGVAPAATLTGANLIGKDRNYVGRDVAIRAVMDMDGAVQPMNKHTDARVINQSIGYSFSDASIYGDYKAFFDNIDEVTKKAVTESHGGRGSMAVKSAGNSHFMGGRWLDRDNGLLTLFYPNGYALPSYDASIADPTNANFWNLTVSALNAKGNLAAYSTGGSAVLLTAPAGEWGRYSPATVTTDLPKWCTDATETQCENPMYSFNMNGTSAAAPALSGAVALIMSANHQLSWRDVRHLMITTATKVDADAKPRMIGDYEAIPTWQTNGAGHSFHYDYGFGLVNVDAAVEKALQTGPIMGDLQVKSYDVPVAADALIYDGDFSGTESVHTQKDDLTVEAVKVNLSLDHERLGDLSVELISPSNTRSVILTAGTDIEGNKFNNNVILSNHFYGESAKGDWKLRIIDTNAKDSWSERVYDLGTGKFVEDSITVVPQRSDKIQANNTKPGQLTGWSITFYGH</sequence>
<dbReference type="EMBL" id="AUXW01000001">
    <property type="protein sequence ID" value="KKE85813.1"/>
    <property type="molecule type" value="Genomic_DNA"/>
</dbReference>
<evidence type="ECO:0000256" key="9">
    <source>
        <dbReference type="SAM" id="SignalP"/>
    </source>
</evidence>
<dbReference type="PROSITE" id="PS51829">
    <property type="entry name" value="P_HOMO_B"/>
    <property type="match status" value="1"/>
</dbReference>
<name>A0A0F6AI39_9GAMM</name>
<dbReference type="PATRIC" id="fig|1129367.4.peg.28"/>
<comment type="similarity">
    <text evidence="1">Belongs to the peptidase S8 family. Furin subfamily.</text>
</comment>
<dbReference type="SUPFAM" id="SSF52743">
    <property type="entry name" value="Subtilisin-like"/>
    <property type="match status" value="1"/>
</dbReference>
<dbReference type="InterPro" id="IPR034182">
    <property type="entry name" value="Kexin/furin"/>
</dbReference>
<dbReference type="InterPro" id="IPR015500">
    <property type="entry name" value="Peptidase_S8_subtilisin-rel"/>
</dbReference>
<feature type="active site" description="Charge relay system" evidence="7 8">
    <location>
        <position position="97"/>
    </location>
</feature>
<evidence type="ECO:0000256" key="5">
    <source>
        <dbReference type="ARBA" id="ARBA00022825"/>
    </source>
</evidence>
<keyword evidence="6" id="KW-0106">Calcium</keyword>
<dbReference type="Proteomes" id="UP000033434">
    <property type="component" value="Unassembled WGS sequence"/>
</dbReference>
<dbReference type="GO" id="GO:0016485">
    <property type="term" value="P:protein processing"/>
    <property type="evidence" value="ECO:0007669"/>
    <property type="project" value="TreeGrafter"/>
</dbReference>
<dbReference type="Gene3D" id="2.60.120.260">
    <property type="entry name" value="Galactose-binding domain-like"/>
    <property type="match status" value="1"/>
</dbReference>
<dbReference type="PRINTS" id="PR00723">
    <property type="entry name" value="SUBTILISIN"/>
</dbReference>
<evidence type="ECO:0000256" key="4">
    <source>
        <dbReference type="ARBA" id="ARBA00022801"/>
    </source>
</evidence>
<organism evidence="11 12">
    <name type="scientific">Pseudoalteromonas luteoviolacea S4054</name>
    <dbReference type="NCBI Taxonomy" id="1129367"/>
    <lineage>
        <taxon>Bacteria</taxon>
        <taxon>Pseudomonadati</taxon>
        <taxon>Pseudomonadota</taxon>
        <taxon>Gammaproteobacteria</taxon>
        <taxon>Alteromonadales</taxon>
        <taxon>Pseudoalteromonadaceae</taxon>
        <taxon>Pseudoalteromonas</taxon>
    </lineage>
</organism>
<feature type="chain" id="PRO_5002499832" description="P/Homo B domain-containing protein" evidence="9">
    <location>
        <begin position="22"/>
        <end position="613"/>
    </location>
</feature>
<dbReference type="PROSITE" id="PS00136">
    <property type="entry name" value="SUBTILASE_ASP"/>
    <property type="match status" value="1"/>
</dbReference>
<keyword evidence="4 8" id="KW-0378">Hydrolase</keyword>
<dbReference type="CDD" id="cd04059">
    <property type="entry name" value="Peptidases_S8_Protein_convertases_Kexins_Furin-like"/>
    <property type="match status" value="1"/>
</dbReference>
<dbReference type="GO" id="GO:0005737">
    <property type="term" value="C:cytoplasm"/>
    <property type="evidence" value="ECO:0007669"/>
    <property type="project" value="UniProtKB-ARBA"/>
</dbReference>
<proteinExistence type="inferred from homology"/>
<evidence type="ECO:0000259" key="10">
    <source>
        <dbReference type="PROSITE" id="PS51829"/>
    </source>
</evidence>
<evidence type="ECO:0000256" key="1">
    <source>
        <dbReference type="ARBA" id="ARBA00005325"/>
    </source>
</evidence>
<dbReference type="GO" id="GO:0016020">
    <property type="term" value="C:membrane"/>
    <property type="evidence" value="ECO:0007669"/>
    <property type="project" value="TreeGrafter"/>
</dbReference>
<reference evidence="11 12" key="1">
    <citation type="journal article" date="2015" name="BMC Genomics">
        <title>Genome mining reveals unlocked bioactive potential of marine Gram-negative bacteria.</title>
        <authorList>
            <person name="Machado H."/>
            <person name="Sonnenschein E.C."/>
            <person name="Melchiorsen J."/>
            <person name="Gram L."/>
        </authorList>
    </citation>
    <scope>NUCLEOTIDE SEQUENCE [LARGE SCALE GENOMIC DNA]</scope>
    <source>
        <strain evidence="11 12">S4054</strain>
    </source>
</reference>
<protein>
    <recommendedName>
        <fullName evidence="10">P/Homo B domain-containing protein</fullName>
    </recommendedName>
</protein>
<dbReference type="InterPro" id="IPR023827">
    <property type="entry name" value="Peptidase_S8_Asp-AS"/>
</dbReference>
<keyword evidence="3 9" id="KW-0732">Signal</keyword>
<evidence type="ECO:0000256" key="8">
    <source>
        <dbReference type="PROSITE-ProRule" id="PRU01240"/>
    </source>
</evidence>
<gene>
    <name evidence="11" type="ORF">N479_00135</name>
</gene>
<dbReference type="GO" id="GO:0004252">
    <property type="term" value="F:serine-type endopeptidase activity"/>
    <property type="evidence" value="ECO:0007669"/>
    <property type="project" value="UniProtKB-UniRule"/>
</dbReference>